<dbReference type="AlphaFoldDB" id="A0A1G8EIY4"/>
<organism evidence="2 3">
    <name type="scientific">Sinosporangium album</name>
    <dbReference type="NCBI Taxonomy" id="504805"/>
    <lineage>
        <taxon>Bacteria</taxon>
        <taxon>Bacillati</taxon>
        <taxon>Actinomycetota</taxon>
        <taxon>Actinomycetes</taxon>
        <taxon>Streptosporangiales</taxon>
        <taxon>Streptosporangiaceae</taxon>
        <taxon>Sinosporangium</taxon>
    </lineage>
</organism>
<dbReference type="EMBL" id="FNCN01000020">
    <property type="protein sequence ID" value="SDH69837.1"/>
    <property type="molecule type" value="Genomic_DNA"/>
</dbReference>
<dbReference type="OrthoDB" id="4273840at2"/>
<dbReference type="RefSeq" id="WP_093172320.1">
    <property type="nucleotide sequence ID" value="NZ_FNCN01000020.1"/>
</dbReference>
<gene>
    <name evidence="2" type="ORF">SAMN05421505_120121</name>
</gene>
<evidence type="ECO:0000259" key="1">
    <source>
        <dbReference type="Pfam" id="PF24071"/>
    </source>
</evidence>
<dbReference type="InterPro" id="IPR058158">
    <property type="entry name" value="Phage_zn-bd_3"/>
</dbReference>
<accession>A0A1G8EIY4</accession>
<evidence type="ECO:0000313" key="3">
    <source>
        <dbReference type="Proteomes" id="UP000198923"/>
    </source>
</evidence>
<sequence length="190" mass="20478">MPPTARVRGLCHCGTAWTSARYAHCPTCHHSFSVLANFDAHRRHNTCADPASAGLFIRRHLGPDDRSPLWAALPAPSDWTHKPTPCPTAQPTPAHLDLFGEPIPAGPAIPECAAGTCAHDKRCGRCNYPWPCPNRGDNDRIPAPGVHAPVTVNHGMCGGCDFCTAEESEICAACHQEWPCATDRHLNPTP</sequence>
<dbReference type="STRING" id="504805.SAMN05421505_120121"/>
<keyword evidence="3" id="KW-1185">Reference proteome</keyword>
<dbReference type="Proteomes" id="UP000198923">
    <property type="component" value="Unassembled WGS sequence"/>
</dbReference>
<protein>
    <recommendedName>
        <fullName evidence="1">Phage FDXHR zinc binding domain-containing protein</fullName>
    </recommendedName>
</protein>
<proteinExistence type="predicted"/>
<name>A0A1G8EIY4_9ACTN</name>
<evidence type="ECO:0000313" key="2">
    <source>
        <dbReference type="EMBL" id="SDH69837.1"/>
    </source>
</evidence>
<feature type="domain" description="Phage FDXHR zinc binding" evidence="1">
    <location>
        <begin position="11"/>
        <end position="53"/>
    </location>
</feature>
<dbReference type="Pfam" id="PF24071">
    <property type="entry name" value="Phage_zn_bind_3"/>
    <property type="match status" value="1"/>
</dbReference>
<reference evidence="2 3" key="1">
    <citation type="submission" date="2016-10" db="EMBL/GenBank/DDBJ databases">
        <authorList>
            <person name="de Groot N.N."/>
        </authorList>
    </citation>
    <scope>NUCLEOTIDE SEQUENCE [LARGE SCALE GENOMIC DNA]</scope>
    <source>
        <strain evidence="2 3">CPCC 201354</strain>
    </source>
</reference>